<dbReference type="Gene3D" id="1.20.1250.20">
    <property type="entry name" value="MFS general substrate transporter like domains"/>
    <property type="match status" value="1"/>
</dbReference>
<feature type="region of interest" description="Disordered" evidence="7">
    <location>
        <begin position="1"/>
        <end position="23"/>
    </location>
</feature>
<dbReference type="CDD" id="cd17321">
    <property type="entry name" value="MFS_MMR_MDR_like"/>
    <property type="match status" value="1"/>
</dbReference>
<dbReference type="SUPFAM" id="SSF103473">
    <property type="entry name" value="MFS general substrate transporter"/>
    <property type="match status" value="2"/>
</dbReference>
<keyword evidence="2" id="KW-0813">Transport</keyword>
<evidence type="ECO:0000256" key="1">
    <source>
        <dbReference type="ARBA" id="ARBA00004651"/>
    </source>
</evidence>
<name>A0ABM8GJN2_9MICO</name>
<dbReference type="InterPro" id="IPR020846">
    <property type="entry name" value="MFS_dom"/>
</dbReference>
<evidence type="ECO:0000256" key="3">
    <source>
        <dbReference type="ARBA" id="ARBA00022475"/>
    </source>
</evidence>
<dbReference type="InterPro" id="IPR011701">
    <property type="entry name" value="MFS"/>
</dbReference>
<comment type="subcellular location">
    <subcellularLocation>
        <location evidence="1">Cell membrane</location>
        <topology evidence="1">Multi-pass membrane protein</topology>
    </subcellularLocation>
</comment>
<feature type="transmembrane region" description="Helical" evidence="8">
    <location>
        <begin position="217"/>
        <end position="235"/>
    </location>
</feature>
<evidence type="ECO:0000256" key="7">
    <source>
        <dbReference type="SAM" id="MobiDB-lite"/>
    </source>
</evidence>
<feature type="transmembrane region" description="Helical" evidence="8">
    <location>
        <begin position="156"/>
        <end position="177"/>
    </location>
</feature>
<feature type="compositionally biased region" description="Polar residues" evidence="7">
    <location>
        <begin position="10"/>
        <end position="23"/>
    </location>
</feature>
<evidence type="ECO:0000256" key="6">
    <source>
        <dbReference type="ARBA" id="ARBA00023136"/>
    </source>
</evidence>
<evidence type="ECO:0000259" key="9">
    <source>
        <dbReference type="PROSITE" id="PS50850"/>
    </source>
</evidence>
<evidence type="ECO:0000313" key="11">
    <source>
        <dbReference type="Proteomes" id="UP001321486"/>
    </source>
</evidence>
<feature type="transmembrane region" description="Helical" evidence="8">
    <location>
        <begin position="96"/>
        <end position="113"/>
    </location>
</feature>
<feature type="transmembrane region" description="Helical" evidence="8">
    <location>
        <begin position="65"/>
        <end position="84"/>
    </location>
</feature>
<dbReference type="PROSITE" id="PS50850">
    <property type="entry name" value="MFS"/>
    <property type="match status" value="1"/>
</dbReference>
<feature type="transmembrane region" description="Helical" evidence="8">
    <location>
        <begin position="287"/>
        <end position="308"/>
    </location>
</feature>
<sequence length="496" mass="51640">MTTPGEALSSRPTQALGTGSTTSPVHRTGILVIILVSYFMILLDNSIIFTGLPSIQATLHFSSTGLSWIQNAYTLTFGGLLLLAARAGDIIGRRRLFIVGLVIFTAASMAVGLSPAGEWMIGARALQGIGAAIVGPISLSLLTATFPAGRERNQAVAWYAATAGIGGSLGMVVGGLLTDLVSWRAGFFVNVPIGIVMIIMGMRYLVEQPRTPGKFDVPGALFSTLGVGSLMYGIVSSTDLGWASPVVIAAIALGVALLILLVVNEARVRQPIMPLRLFASRVRSGSFAIRFLYIGATIGLFFFVTQFLQNVLHWTPLQAGLGYLPMTVVNFAVALLVPRLSRRIPPLLLLAAGILATLVGMVWLSRVSADSTYILDVGLPMIFVGLGQGLAFAPLTSFGIHGVKAEDGGAASGVMNTAHQLGSSLGLAILVALGASAVASQTSTSVGDVVTRVQVALTGSSALLIVAAVVLVSVMLPAFIADRRRLHSGTSSVAYL</sequence>
<feature type="transmembrane region" description="Helical" evidence="8">
    <location>
        <begin position="183"/>
        <end position="205"/>
    </location>
</feature>
<dbReference type="Proteomes" id="UP001321486">
    <property type="component" value="Chromosome"/>
</dbReference>
<dbReference type="PANTHER" id="PTHR42718:SF46">
    <property type="entry name" value="BLR6921 PROTEIN"/>
    <property type="match status" value="1"/>
</dbReference>
<feature type="domain" description="Major facilitator superfamily (MFS) profile" evidence="9">
    <location>
        <begin position="30"/>
        <end position="485"/>
    </location>
</feature>
<feature type="transmembrane region" description="Helical" evidence="8">
    <location>
        <begin position="241"/>
        <end position="266"/>
    </location>
</feature>
<dbReference type="InterPro" id="IPR036259">
    <property type="entry name" value="MFS_trans_sf"/>
</dbReference>
<dbReference type="Pfam" id="PF07690">
    <property type="entry name" value="MFS_1"/>
    <property type="match status" value="1"/>
</dbReference>
<gene>
    <name evidence="10" type="ORF">GCM10025867_08370</name>
</gene>
<organism evidence="10 11">
    <name type="scientific">Frondihabitans sucicola</name>
    <dbReference type="NCBI Taxonomy" id="1268041"/>
    <lineage>
        <taxon>Bacteria</taxon>
        <taxon>Bacillati</taxon>
        <taxon>Actinomycetota</taxon>
        <taxon>Actinomycetes</taxon>
        <taxon>Micrococcales</taxon>
        <taxon>Microbacteriaceae</taxon>
        <taxon>Frondihabitans</taxon>
    </lineage>
</organism>
<evidence type="ECO:0000256" key="2">
    <source>
        <dbReference type="ARBA" id="ARBA00022448"/>
    </source>
</evidence>
<dbReference type="RefSeq" id="WP_286345558.1">
    <property type="nucleotide sequence ID" value="NZ_AP027732.1"/>
</dbReference>
<feature type="transmembrane region" description="Helical" evidence="8">
    <location>
        <begin position="125"/>
        <end position="144"/>
    </location>
</feature>
<dbReference type="EMBL" id="AP027732">
    <property type="protein sequence ID" value="BDZ48596.1"/>
    <property type="molecule type" value="Genomic_DNA"/>
</dbReference>
<evidence type="ECO:0000256" key="8">
    <source>
        <dbReference type="SAM" id="Phobius"/>
    </source>
</evidence>
<feature type="transmembrane region" description="Helical" evidence="8">
    <location>
        <begin position="377"/>
        <end position="400"/>
    </location>
</feature>
<proteinExistence type="predicted"/>
<evidence type="ECO:0000256" key="5">
    <source>
        <dbReference type="ARBA" id="ARBA00022989"/>
    </source>
</evidence>
<protein>
    <submittedName>
        <fullName evidence="10">MFS transporter</fullName>
    </submittedName>
</protein>
<feature type="transmembrane region" description="Helical" evidence="8">
    <location>
        <begin position="30"/>
        <end position="53"/>
    </location>
</feature>
<dbReference type="PANTHER" id="PTHR42718">
    <property type="entry name" value="MAJOR FACILITATOR SUPERFAMILY MULTIDRUG TRANSPORTER MFSC"/>
    <property type="match status" value="1"/>
</dbReference>
<accession>A0ABM8GJN2</accession>
<keyword evidence="5 8" id="KW-1133">Transmembrane helix</keyword>
<keyword evidence="3" id="KW-1003">Cell membrane</keyword>
<evidence type="ECO:0000256" key="4">
    <source>
        <dbReference type="ARBA" id="ARBA00022692"/>
    </source>
</evidence>
<dbReference type="Gene3D" id="1.20.1720.10">
    <property type="entry name" value="Multidrug resistance protein D"/>
    <property type="match status" value="1"/>
</dbReference>
<feature type="transmembrane region" description="Helical" evidence="8">
    <location>
        <begin position="421"/>
        <end position="440"/>
    </location>
</feature>
<feature type="transmembrane region" description="Helical" evidence="8">
    <location>
        <begin position="320"/>
        <end position="340"/>
    </location>
</feature>
<keyword evidence="11" id="KW-1185">Reference proteome</keyword>
<keyword evidence="6 8" id="KW-0472">Membrane</keyword>
<reference evidence="11" key="1">
    <citation type="journal article" date="2019" name="Int. J. Syst. Evol. Microbiol.">
        <title>The Global Catalogue of Microorganisms (GCM) 10K type strain sequencing project: providing services to taxonomists for standard genome sequencing and annotation.</title>
        <authorList>
            <consortium name="The Broad Institute Genomics Platform"/>
            <consortium name="The Broad Institute Genome Sequencing Center for Infectious Disease"/>
            <person name="Wu L."/>
            <person name="Ma J."/>
        </authorList>
    </citation>
    <scope>NUCLEOTIDE SEQUENCE [LARGE SCALE GENOMIC DNA]</scope>
    <source>
        <strain evidence="11">NBRC 108728</strain>
    </source>
</reference>
<keyword evidence="4 8" id="KW-0812">Transmembrane</keyword>
<evidence type="ECO:0000313" key="10">
    <source>
        <dbReference type="EMBL" id="BDZ48596.1"/>
    </source>
</evidence>
<feature type="transmembrane region" description="Helical" evidence="8">
    <location>
        <begin position="460"/>
        <end position="481"/>
    </location>
</feature>
<feature type="transmembrane region" description="Helical" evidence="8">
    <location>
        <begin position="347"/>
        <end position="365"/>
    </location>
</feature>